<proteinExistence type="predicted"/>
<dbReference type="Gene3D" id="3.30.565.10">
    <property type="entry name" value="Histidine kinase-like ATPase, C-terminal domain"/>
    <property type="match status" value="1"/>
</dbReference>
<comment type="caution">
    <text evidence="2">The sequence shown here is derived from an EMBL/GenBank/DDBJ whole genome shotgun (WGS) entry which is preliminary data.</text>
</comment>
<evidence type="ECO:0000259" key="1">
    <source>
        <dbReference type="Pfam" id="PF02518"/>
    </source>
</evidence>
<gene>
    <name evidence="2" type="ORF">ISALK_10690</name>
</gene>
<dbReference type="Proteomes" id="UP000449710">
    <property type="component" value="Unassembled WGS sequence"/>
</dbReference>
<reference evidence="2 3" key="1">
    <citation type="submission" date="2019-04" db="EMBL/GenBank/DDBJ databases">
        <title>Isachenkonia alkalipeptolytica gen. nov. sp. nov. a new anaerobic, alkiliphilic organothrophic bacterium capable to reduce synthesized ferrihydrite isolated from a soda lake.</title>
        <authorList>
            <person name="Toshchakov S.V."/>
            <person name="Zavarzina D.G."/>
            <person name="Zhilina T.N."/>
            <person name="Kostrikina N.A."/>
            <person name="Kublanov I.V."/>
        </authorList>
    </citation>
    <scope>NUCLEOTIDE SEQUENCE [LARGE SCALE GENOMIC DNA]</scope>
    <source>
        <strain evidence="2 3">Z-1701</strain>
    </source>
</reference>
<dbReference type="SUPFAM" id="SSF55874">
    <property type="entry name" value="ATPase domain of HSP90 chaperone/DNA topoisomerase II/histidine kinase"/>
    <property type="match status" value="1"/>
</dbReference>
<keyword evidence="3" id="KW-1185">Reference proteome</keyword>
<dbReference type="EMBL" id="SUMG01000014">
    <property type="protein sequence ID" value="NBG88966.1"/>
    <property type="molecule type" value="Genomic_DNA"/>
</dbReference>
<dbReference type="InterPro" id="IPR036890">
    <property type="entry name" value="HATPase_C_sf"/>
</dbReference>
<dbReference type="Pfam" id="PF02518">
    <property type="entry name" value="HATPase_c"/>
    <property type="match status" value="1"/>
</dbReference>
<feature type="domain" description="Histidine kinase/HSP90-like ATPase" evidence="1">
    <location>
        <begin position="45"/>
        <end position="131"/>
    </location>
</feature>
<sequence length="141" mass="15412">MSAINLEFVVAKEDFSKAGEASSSIKKTLKKLGIDSKIIRKVAIVTYEAEMNIVIHSIGGKIMVDIDTEKIKIQAIDQGPGIEDTEKAMEVGFSTATQKVRELGFGAGMGLPNIKKNSDNFEISSEINKYTKIESLIYVNP</sequence>
<organism evidence="2 3">
    <name type="scientific">Isachenkonia alkalipeptolytica</name>
    <dbReference type="NCBI Taxonomy" id="2565777"/>
    <lineage>
        <taxon>Bacteria</taxon>
        <taxon>Bacillati</taxon>
        <taxon>Bacillota</taxon>
        <taxon>Clostridia</taxon>
        <taxon>Eubacteriales</taxon>
        <taxon>Clostridiaceae</taxon>
        <taxon>Isachenkonia</taxon>
    </lineage>
</organism>
<accession>A0AA43XM17</accession>
<protein>
    <submittedName>
        <fullName evidence="2">Anti-sigma regulatory factor</fullName>
    </submittedName>
</protein>
<name>A0AA43XM17_9CLOT</name>
<dbReference type="InterPro" id="IPR003594">
    <property type="entry name" value="HATPase_dom"/>
</dbReference>
<evidence type="ECO:0000313" key="2">
    <source>
        <dbReference type="EMBL" id="NBG88966.1"/>
    </source>
</evidence>
<evidence type="ECO:0000313" key="3">
    <source>
        <dbReference type="Proteomes" id="UP000449710"/>
    </source>
</evidence>
<dbReference type="AlphaFoldDB" id="A0AA43XM17"/>